<dbReference type="Pfam" id="PF13228">
    <property type="entry name" value="DUF4037"/>
    <property type="match status" value="1"/>
</dbReference>
<evidence type="ECO:0000259" key="1">
    <source>
        <dbReference type="Pfam" id="PF13228"/>
    </source>
</evidence>
<sequence length="372" mass="42403">MNFSKNNKNRLLRQPFFAEKGDSFMLGIELCRRFYAEIVEPVMDTLSPVSYSATLIGPGSEVLGFDTEMSRDHDWGPRVYLFLHERDLALRETIRALLDQRVPPSFYGFPIDIKMTVITTVPNFIRGHLATDITRSLELVDWLTFPSQNLLEITRGEVFRDDDGQLSALRHTFAFYPRDIWLYLMASGWQRIGQEEHLMHRSGFVGDELGSAVIGSRVVRDIMNLCFLMEGQYAPYPKWFGTAFRRLKCSDQLLPCLLTAQTTADWRERELALNEAYSCLSQMHNGLGISENIPADASMFYDRPFKVMNGERVAGLIAGQIADSELQQLAQARLIGGIDQITDNTDFRKLGSWPDGDLARNALKTLFKPLRK</sequence>
<gene>
    <name evidence="2" type="ORF">K0U00_09390</name>
</gene>
<protein>
    <submittedName>
        <fullName evidence="2">DUF4037 domain-containing protein</fullName>
    </submittedName>
</protein>
<comment type="caution">
    <text evidence="2">The sequence shown here is derived from an EMBL/GenBank/DDBJ whole genome shotgun (WGS) entry which is preliminary data.</text>
</comment>
<dbReference type="InterPro" id="IPR025117">
    <property type="entry name" value="DUF4037"/>
</dbReference>
<feature type="domain" description="DUF4037" evidence="1">
    <location>
        <begin position="142"/>
        <end position="240"/>
    </location>
</feature>
<accession>A0ABS7C008</accession>
<name>A0ABS7C008_9BACL</name>
<evidence type="ECO:0000313" key="3">
    <source>
        <dbReference type="Proteomes" id="UP001519887"/>
    </source>
</evidence>
<evidence type="ECO:0000313" key="2">
    <source>
        <dbReference type="EMBL" id="MBW7454241.1"/>
    </source>
</evidence>
<dbReference type="EMBL" id="JAHZIK010000173">
    <property type="protein sequence ID" value="MBW7454241.1"/>
    <property type="molecule type" value="Genomic_DNA"/>
</dbReference>
<organism evidence="2 3">
    <name type="scientific">Paenibacillus sepulcri</name>
    <dbReference type="NCBI Taxonomy" id="359917"/>
    <lineage>
        <taxon>Bacteria</taxon>
        <taxon>Bacillati</taxon>
        <taxon>Bacillota</taxon>
        <taxon>Bacilli</taxon>
        <taxon>Bacillales</taxon>
        <taxon>Paenibacillaceae</taxon>
        <taxon>Paenibacillus</taxon>
    </lineage>
</organism>
<reference evidence="2 3" key="1">
    <citation type="submission" date="2021-07" db="EMBL/GenBank/DDBJ databases">
        <title>Paenibacillus radiodurans sp. nov., isolated from the southeastern edge of Tengger Desert.</title>
        <authorList>
            <person name="Zhang G."/>
        </authorList>
    </citation>
    <scope>NUCLEOTIDE SEQUENCE [LARGE SCALE GENOMIC DNA]</scope>
    <source>
        <strain evidence="2 3">CCM 7311</strain>
    </source>
</reference>
<keyword evidence="3" id="KW-1185">Reference proteome</keyword>
<dbReference type="Proteomes" id="UP001519887">
    <property type="component" value="Unassembled WGS sequence"/>
</dbReference>
<proteinExistence type="predicted"/>